<keyword evidence="2" id="KW-1185">Reference proteome</keyword>
<name>A0ABW9RNJ3_9BACT</name>
<accession>A0ABW9RNJ3</accession>
<organism evidence="1 2">
    <name type="scientific">Fulvivirga kasyanovii</name>
    <dbReference type="NCBI Taxonomy" id="396812"/>
    <lineage>
        <taxon>Bacteria</taxon>
        <taxon>Pseudomonadati</taxon>
        <taxon>Bacteroidota</taxon>
        <taxon>Cytophagia</taxon>
        <taxon>Cytophagales</taxon>
        <taxon>Fulvivirgaceae</taxon>
        <taxon>Fulvivirga</taxon>
    </lineage>
</organism>
<comment type="caution">
    <text evidence="1">The sequence shown here is derived from an EMBL/GenBank/DDBJ whole genome shotgun (WGS) entry which is preliminary data.</text>
</comment>
<sequence>MQSINIKKVRQANQLLQGENTGRSKEFARKLNMSESSLFYLIKLLKEELHAPIVYDRTLQSYKYDVKGSIVIGFFKQ</sequence>
<evidence type="ECO:0000313" key="1">
    <source>
        <dbReference type="EMBL" id="MTI25561.1"/>
    </source>
</evidence>
<dbReference type="Proteomes" id="UP000798808">
    <property type="component" value="Unassembled WGS sequence"/>
</dbReference>
<gene>
    <name evidence="1" type="ORF">E1163_11455</name>
</gene>
<reference evidence="1 2" key="1">
    <citation type="submission" date="2019-02" db="EMBL/GenBank/DDBJ databases">
        <authorList>
            <person name="Goldberg S.R."/>
            <person name="Haltli B.A."/>
            <person name="Correa H."/>
            <person name="Russell K.G."/>
        </authorList>
    </citation>
    <scope>NUCLEOTIDE SEQUENCE [LARGE SCALE GENOMIC DNA]</scope>
    <source>
        <strain evidence="1 2">JCM 16186</strain>
    </source>
</reference>
<dbReference type="EMBL" id="SMLW01000524">
    <property type="protein sequence ID" value="MTI25561.1"/>
    <property type="molecule type" value="Genomic_DNA"/>
</dbReference>
<proteinExistence type="predicted"/>
<evidence type="ECO:0000313" key="2">
    <source>
        <dbReference type="Proteomes" id="UP000798808"/>
    </source>
</evidence>
<dbReference type="RefSeq" id="WP_155171789.1">
    <property type="nucleotide sequence ID" value="NZ_BAAAFL010000012.1"/>
</dbReference>
<protein>
    <submittedName>
        <fullName evidence="1">Uncharacterized protein</fullName>
    </submittedName>
</protein>